<organism evidence="5 6">
    <name type="scientific">Oerskovia rustica</name>
    <dbReference type="NCBI Taxonomy" id="2762237"/>
    <lineage>
        <taxon>Bacteria</taxon>
        <taxon>Bacillati</taxon>
        <taxon>Actinomycetota</taxon>
        <taxon>Actinomycetes</taxon>
        <taxon>Micrococcales</taxon>
        <taxon>Cellulomonadaceae</taxon>
        <taxon>Oerskovia</taxon>
    </lineage>
</organism>
<reference evidence="5 6" key="1">
    <citation type="submission" date="2020-08" db="EMBL/GenBank/DDBJ databases">
        <title>A Genomic Blueprint of the Chicken Gut Microbiome.</title>
        <authorList>
            <person name="Gilroy R."/>
            <person name="Ravi A."/>
            <person name="Getino M."/>
            <person name="Pursley I."/>
            <person name="Horton D.L."/>
            <person name="Alikhan N.-F."/>
            <person name="Baker D."/>
            <person name="Gharbi K."/>
            <person name="Hall N."/>
            <person name="Watson M."/>
            <person name="Adriaenssens E.M."/>
            <person name="Foster-Nyarko E."/>
            <person name="Jarju S."/>
            <person name="Secka A."/>
            <person name="Antonio M."/>
            <person name="Oren A."/>
            <person name="Chaudhuri R."/>
            <person name="La Ragione R.M."/>
            <person name="Hildebrand F."/>
            <person name="Pallen M.J."/>
        </authorList>
    </citation>
    <scope>NUCLEOTIDE SEQUENCE [LARGE SCALE GENOMIC DNA]</scope>
    <source>
        <strain evidence="5 6">Sa4CUA1</strain>
    </source>
</reference>
<comment type="similarity">
    <text evidence="1">Belongs to the glycerate kinase type-1 family.</text>
</comment>
<dbReference type="InterPro" id="IPR036129">
    <property type="entry name" value="Glycerate_kinase_sf"/>
</dbReference>
<sequence length="409" mass="39831">MHLLLAAADPLALSDGNLPAEDVCALVAETWAATVRGDVDPCVLNPGAAGFLRALAAHAPEQVAVVARGAAGDDVPVTFRLGHPSATGARTAYVEAAFLRPAPTDGSTAGGGLGTATSYGVGQVVALAARRASRVVVATGDSGAHDAGAGMLAALAGTGTGPLTRGGAALGATTADDAAAARRARDALRSVELVGAVESDLPLLGLHGASGALAVARPALATLAQELERAHGHYAHEVTRALDGTARRDLLSGASGRPGVSGPTAAPAPGGGGVASRAAADRALTGLPGAGAGGGLGFGIAAAGGRLLPGTSLVADVVGLGARVEAADVAVVVVDRLDASTTHDGPLPEVARRAGALGVPVVVLAREILAGRREQAAAGISGAYELGPDSDAARARVARVARTWAGSER</sequence>
<keyword evidence="2" id="KW-0808">Transferase</keyword>
<keyword evidence="6" id="KW-1185">Reference proteome</keyword>
<comment type="caution">
    <text evidence="5">The sequence shown here is derived from an EMBL/GenBank/DDBJ whole genome shotgun (WGS) entry which is preliminary data.</text>
</comment>
<evidence type="ECO:0000256" key="4">
    <source>
        <dbReference type="SAM" id="MobiDB-lite"/>
    </source>
</evidence>
<dbReference type="Gene3D" id="3.90.1510.10">
    <property type="entry name" value="Glycerate kinase, domain 2"/>
    <property type="match status" value="2"/>
</dbReference>
<dbReference type="Proteomes" id="UP000641803">
    <property type="component" value="Unassembled WGS sequence"/>
</dbReference>
<protein>
    <submittedName>
        <fullName evidence="5">Glycerate kinase</fullName>
    </submittedName>
</protein>
<proteinExistence type="inferred from homology"/>
<feature type="compositionally biased region" description="Low complexity" evidence="4">
    <location>
        <begin position="258"/>
        <end position="268"/>
    </location>
</feature>
<dbReference type="Gene3D" id="3.40.50.10350">
    <property type="entry name" value="Glycerate kinase, domain 1"/>
    <property type="match status" value="2"/>
</dbReference>
<accession>A0ABR8RTV8</accession>
<evidence type="ECO:0000256" key="1">
    <source>
        <dbReference type="ARBA" id="ARBA00006284"/>
    </source>
</evidence>
<dbReference type="PANTHER" id="PTHR21599">
    <property type="entry name" value="GLYCERATE KINASE"/>
    <property type="match status" value="1"/>
</dbReference>
<dbReference type="RefSeq" id="WP_191796530.1">
    <property type="nucleotide sequence ID" value="NZ_JACSQQ010000019.1"/>
</dbReference>
<dbReference type="InterPro" id="IPR018193">
    <property type="entry name" value="Glyc_kinase_flavodox-like_fold"/>
</dbReference>
<evidence type="ECO:0000256" key="2">
    <source>
        <dbReference type="ARBA" id="ARBA00022679"/>
    </source>
</evidence>
<dbReference type="EMBL" id="JACSQQ010000019">
    <property type="protein sequence ID" value="MBD7951208.1"/>
    <property type="molecule type" value="Genomic_DNA"/>
</dbReference>
<dbReference type="InterPro" id="IPR004381">
    <property type="entry name" value="Glycerate_kinase"/>
</dbReference>
<dbReference type="GO" id="GO:0016301">
    <property type="term" value="F:kinase activity"/>
    <property type="evidence" value="ECO:0007669"/>
    <property type="project" value="UniProtKB-KW"/>
</dbReference>
<keyword evidence="3 5" id="KW-0418">Kinase</keyword>
<dbReference type="Pfam" id="PF02595">
    <property type="entry name" value="Gly_kinase"/>
    <property type="match status" value="1"/>
</dbReference>
<gene>
    <name evidence="5" type="ORF">H9652_12420</name>
</gene>
<dbReference type="InterPro" id="IPR018197">
    <property type="entry name" value="Glycerate_kinase_RE-like"/>
</dbReference>
<evidence type="ECO:0000313" key="5">
    <source>
        <dbReference type="EMBL" id="MBD7951208.1"/>
    </source>
</evidence>
<dbReference type="PANTHER" id="PTHR21599:SF0">
    <property type="entry name" value="GLYCERATE KINASE"/>
    <property type="match status" value="1"/>
</dbReference>
<dbReference type="SUPFAM" id="SSF110738">
    <property type="entry name" value="Glycerate kinase I"/>
    <property type="match status" value="1"/>
</dbReference>
<name>A0ABR8RTV8_9CELL</name>
<evidence type="ECO:0000256" key="3">
    <source>
        <dbReference type="ARBA" id="ARBA00022777"/>
    </source>
</evidence>
<feature type="region of interest" description="Disordered" evidence="4">
    <location>
        <begin position="249"/>
        <end position="275"/>
    </location>
</feature>
<evidence type="ECO:0000313" key="6">
    <source>
        <dbReference type="Proteomes" id="UP000641803"/>
    </source>
</evidence>